<proteinExistence type="predicted"/>
<dbReference type="GO" id="GO:0006744">
    <property type="term" value="P:ubiquinone biosynthetic process"/>
    <property type="evidence" value="ECO:0007669"/>
    <property type="project" value="TreeGrafter"/>
</dbReference>
<dbReference type="SUPFAM" id="SSF50475">
    <property type="entry name" value="FMN-binding split barrel"/>
    <property type="match status" value="1"/>
</dbReference>
<dbReference type="InterPro" id="IPR049381">
    <property type="entry name" value="UbiD-like_C"/>
</dbReference>
<dbReference type="NCBIfam" id="TIGR00148">
    <property type="entry name" value="UbiD family decarboxylase"/>
    <property type="match status" value="1"/>
</dbReference>
<reference evidence="4 5" key="1">
    <citation type="journal article" date="2016" name="BMC Genomics">
        <title>Combined genomic and structural analyses of a cultured magnetotactic bacterium reveals its niche adaptation to a dynamic environment.</title>
        <authorList>
            <person name="Araujo A.C."/>
            <person name="Morillo V."/>
            <person name="Cypriano J."/>
            <person name="Teixeira L.C."/>
            <person name="Leao P."/>
            <person name="Lyra S."/>
            <person name="Almeida L.G."/>
            <person name="Bazylinski D.A."/>
            <person name="Vasconcellos A.T."/>
            <person name="Abreu F."/>
            <person name="Lins U."/>
        </authorList>
    </citation>
    <scope>NUCLEOTIDE SEQUENCE [LARGE SCALE GENOMIC DNA]</scope>
    <source>
        <strain evidence="4 5">IT-1</strain>
    </source>
</reference>
<evidence type="ECO:0000313" key="4">
    <source>
        <dbReference type="EMBL" id="OSM01380.1"/>
    </source>
</evidence>
<dbReference type="GO" id="GO:0005829">
    <property type="term" value="C:cytosol"/>
    <property type="evidence" value="ECO:0007669"/>
    <property type="project" value="TreeGrafter"/>
</dbReference>
<feature type="domain" description="3-octaprenyl-4-hydroxybenzoate carboxy-lyase-like N-terminal" evidence="2">
    <location>
        <begin position="20"/>
        <end position="96"/>
    </location>
</feature>
<dbReference type="AlphaFoldDB" id="A0A1Y2K023"/>
<dbReference type="PANTHER" id="PTHR30108:SF17">
    <property type="entry name" value="FERULIC ACID DECARBOXYLASE 1"/>
    <property type="match status" value="1"/>
</dbReference>
<dbReference type="GO" id="GO:0008694">
    <property type="term" value="F:4-hydroxy-3-polyprenylbenzoate decarboxylase activity"/>
    <property type="evidence" value="ECO:0007669"/>
    <property type="project" value="TreeGrafter"/>
</dbReference>
<protein>
    <submittedName>
        <fullName evidence="4">Putative 3-octaprenyl-4-hydroxybenzoate carboxy-lyase</fullName>
    </submittedName>
</protein>
<dbReference type="InterPro" id="IPR049383">
    <property type="entry name" value="UbiD-like_N"/>
</dbReference>
<feature type="domain" description="3-octaprenyl-4-hydroxybenzoate carboxy-lyase-like C-terminal" evidence="3">
    <location>
        <begin position="332"/>
        <end position="456"/>
    </location>
</feature>
<keyword evidence="4" id="KW-0456">Lyase</keyword>
<evidence type="ECO:0000259" key="3">
    <source>
        <dbReference type="Pfam" id="PF20696"/>
    </source>
</evidence>
<dbReference type="FunFam" id="1.20.5.570:FF:000001">
    <property type="entry name" value="3-octaprenyl-4-hydroxybenzoate carboxy-lyase"/>
    <property type="match status" value="1"/>
</dbReference>
<dbReference type="Proteomes" id="UP000194003">
    <property type="component" value="Unassembled WGS sequence"/>
</dbReference>
<dbReference type="EMBL" id="LVJN01000020">
    <property type="protein sequence ID" value="OSM01380.1"/>
    <property type="molecule type" value="Genomic_DNA"/>
</dbReference>
<accession>A0A1Y2K023</accession>
<dbReference type="Pfam" id="PF01977">
    <property type="entry name" value="UbiD"/>
    <property type="match status" value="1"/>
</dbReference>
<evidence type="ECO:0000259" key="1">
    <source>
        <dbReference type="Pfam" id="PF01977"/>
    </source>
</evidence>
<dbReference type="InterPro" id="IPR048304">
    <property type="entry name" value="UbiD_Rift_dom"/>
</dbReference>
<dbReference type="Gene3D" id="1.20.5.570">
    <property type="entry name" value="Single helix bin"/>
    <property type="match status" value="1"/>
</dbReference>
<dbReference type="Pfam" id="PF20696">
    <property type="entry name" value="UbiD_C"/>
    <property type="match status" value="2"/>
</dbReference>
<dbReference type="Pfam" id="PF20695">
    <property type="entry name" value="UbiD_N"/>
    <property type="match status" value="1"/>
</dbReference>
<dbReference type="RefSeq" id="WP_085442623.1">
    <property type="nucleotide sequence ID" value="NZ_LVJN01000020.1"/>
</dbReference>
<keyword evidence="5" id="KW-1185">Reference proteome</keyword>
<dbReference type="SUPFAM" id="SSF143968">
    <property type="entry name" value="UbiD C-terminal domain-like"/>
    <property type="match status" value="2"/>
</dbReference>
<dbReference type="STRING" id="1434232.MAIT1_01318"/>
<name>A0A1Y2K023_9PROT</name>
<dbReference type="Gene3D" id="3.40.1670.10">
    <property type="entry name" value="UbiD C-terminal domain-like"/>
    <property type="match status" value="1"/>
</dbReference>
<feature type="domain" description="3-octaprenyl-4-hydroxybenzoate carboxy-lyase-like C-terminal" evidence="3">
    <location>
        <begin position="500"/>
        <end position="577"/>
    </location>
</feature>
<sequence length="620" mass="67629">MSQTASSAPKAFADLRAFITMLEQRGELIRIDRAVDPNLEITEISTRLLAEGGPAVLFTNPVGGRMPVLANLFGSQERVGLAVGQSLEGLSELGELLAWLKQPEPPTGGIGSLWEIARNLSRVRHMPTRRLRRAPWMAQSFDGDAVDLGMLPLMTCWPGDVGPLITWPLVITQGPDGGPVNIGIYRMQPIGRNRLIMRWLKHRGGAQHARAFHKPIPVAVAIGADPGTILAAVTPVPDTLSEYAFGGLMREKRIPIVKSALSGLPIPASAEIVLEGTVDLNDVADEGPYGDHTGYYNEVERFPVFTVQRMSLRQDPIYLSTFTGRPPDEPSVLALALNRVFVPLLRKQFPEIVAFHLPAEACSYRAAVIALKKGYPGHAFRAMTGVWGFLRQFLYTKTLFVVDAGVDVTDWDAVMDCVARHVHPGRDLHVIGNTPIDYLDFASPQSSLGGKLGVDATTKIGAEADIGAPFLPPPDAAARWSDALMGIDGAQSVACRPELGLAALAIEKRAAGQSRRAIEQAWAALPPEMGPKQLWIVDGDIDPHNWDDLIWVLATRFDASRDLAIEPSGLRFAWDVTNKLPGETEREWGTPIVMRDDVIQRVDAMWPELGLPGAGKSIWR</sequence>
<dbReference type="InterPro" id="IPR002830">
    <property type="entry name" value="UbiD"/>
</dbReference>
<dbReference type="OrthoDB" id="9809841at2"/>
<organism evidence="4 5">
    <name type="scientific">Magnetofaba australis IT-1</name>
    <dbReference type="NCBI Taxonomy" id="1434232"/>
    <lineage>
        <taxon>Bacteria</taxon>
        <taxon>Pseudomonadati</taxon>
        <taxon>Pseudomonadota</taxon>
        <taxon>Magnetococcia</taxon>
        <taxon>Magnetococcales</taxon>
        <taxon>Magnetococcaceae</taxon>
        <taxon>Magnetofaba</taxon>
    </lineage>
</organism>
<gene>
    <name evidence="4" type="ORF">MAIT1_01318</name>
</gene>
<comment type="caution">
    <text evidence="4">The sequence shown here is derived from an EMBL/GenBank/DDBJ whole genome shotgun (WGS) entry which is preliminary data.</text>
</comment>
<evidence type="ECO:0000313" key="5">
    <source>
        <dbReference type="Proteomes" id="UP000194003"/>
    </source>
</evidence>
<dbReference type="PANTHER" id="PTHR30108">
    <property type="entry name" value="3-OCTAPRENYL-4-HYDROXYBENZOATE CARBOXY-LYASE-RELATED"/>
    <property type="match status" value="1"/>
</dbReference>
<evidence type="ECO:0000259" key="2">
    <source>
        <dbReference type="Pfam" id="PF20695"/>
    </source>
</evidence>
<feature type="domain" description="3-octaprenyl-4-hydroxybenzoate carboxy-lyase-like Rift-related" evidence="1">
    <location>
        <begin position="133"/>
        <end position="326"/>
    </location>
</feature>